<gene>
    <name evidence="2" type="ORF">B5F14_06360</name>
</gene>
<dbReference type="NCBIfam" id="TIGR02167">
    <property type="entry name" value="Liste_lipo_26"/>
    <property type="match status" value="1"/>
</dbReference>
<keyword evidence="1" id="KW-0472">Membrane</keyword>
<feature type="transmembrane region" description="Helical" evidence="1">
    <location>
        <begin position="7"/>
        <end position="26"/>
    </location>
</feature>
<organism evidence="2 3">
    <name type="scientific">Faecalitalea cylindroides</name>
    <dbReference type="NCBI Taxonomy" id="39483"/>
    <lineage>
        <taxon>Bacteria</taxon>
        <taxon>Bacillati</taxon>
        <taxon>Bacillota</taxon>
        <taxon>Erysipelotrichia</taxon>
        <taxon>Erysipelotrichales</taxon>
        <taxon>Erysipelotrichaceae</taxon>
        <taxon>Faecalitalea</taxon>
    </lineage>
</organism>
<name>A0A1Y4LTS0_9FIRM</name>
<dbReference type="InterPro" id="IPR005046">
    <property type="entry name" value="DUF285"/>
</dbReference>
<evidence type="ECO:0008006" key="4">
    <source>
        <dbReference type="Google" id="ProtNLM"/>
    </source>
</evidence>
<evidence type="ECO:0000313" key="3">
    <source>
        <dbReference type="Proteomes" id="UP000195447"/>
    </source>
</evidence>
<dbReference type="InterPro" id="IPR011889">
    <property type="entry name" value="Liste_lipo_26"/>
</dbReference>
<keyword evidence="3" id="KW-1185">Reference proteome</keyword>
<dbReference type="Pfam" id="PF03382">
    <property type="entry name" value="DUF285"/>
    <property type="match status" value="1"/>
</dbReference>
<protein>
    <recommendedName>
        <fullName evidence="4">BspA family leucine-rich repeat surface protein</fullName>
    </recommendedName>
</protein>
<proteinExistence type="predicted"/>
<keyword evidence="1" id="KW-1133">Transmembrane helix</keyword>
<evidence type="ECO:0000313" key="2">
    <source>
        <dbReference type="EMBL" id="OUP60037.1"/>
    </source>
</evidence>
<reference evidence="3" key="1">
    <citation type="submission" date="2017-04" db="EMBL/GenBank/DDBJ databases">
        <title>Function of individual gut microbiota members based on whole genome sequencing of pure cultures obtained from chicken caecum.</title>
        <authorList>
            <person name="Medvecky M."/>
            <person name="Cejkova D."/>
            <person name="Polansky O."/>
            <person name="Karasova D."/>
            <person name="Kubasova T."/>
            <person name="Cizek A."/>
            <person name="Rychlik I."/>
        </authorList>
    </citation>
    <scope>NUCLEOTIDE SEQUENCE [LARGE SCALE GENOMIC DNA]</scope>
    <source>
        <strain evidence="3">An178</strain>
    </source>
</reference>
<dbReference type="Proteomes" id="UP000195447">
    <property type="component" value="Unassembled WGS sequence"/>
</dbReference>
<sequence length="259" mass="29969">MTKKSFIKIFICIFVFVLMIGFWVQYNTFSTVLYEDGTLMIEQRSLNKWISQSNHGSIVKEYPSFKKHGYNFLSYGIKKPLWYDKREDITSVQVATPISPSITAYWFYGLTNVEDIDVSNIDTSRTENMAYMFSKAGYNAKKFKVTGLSDWNTSNVTDMQWMFRAAGADADSFVLDKGLDHWDTSNVRIMVYMFDAAGENAKTWKIGDLSNWDTSSLIACSDMFRVYGELNPNIDERVYSWYEDFLEEAIKNARELGLN</sequence>
<dbReference type="EMBL" id="NFKM01000011">
    <property type="protein sequence ID" value="OUP60037.1"/>
    <property type="molecule type" value="Genomic_DNA"/>
</dbReference>
<comment type="caution">
    <text evidence="2">The sequence shown here is derived from an EMBL/GenBank/DDBJ whole genome shotgun (WGS) entry which is preliminary data.</text>
</comment>
<accession>A0A1Y4LTS0</accession>
<keyword evidence="1" id="KW-0812">Transmembrane</keyword>
<dbReference type="AlphaFoldDB" id="A0A1Y4LTS0"/>
<evidence type="ECO:0000256" key="1">
    <source>
        <dbReference type="SAM" id="Phobius"/>
    </source>
</evidence>